<sequence length="248" mass="27625">MYHAGTPGSVKDHISKSMALDEGNVRVLICSVAFGMGVNCKKVRRVIHFGPSKSVELYVQECGRAGRDGLPSSSCVLLYNGLLSSHCDADMKQYLQIEQCCRRWLMEKFGSKESSGSSDPNVTSHDCCDICGGGCKCSSENCGEFWSPCKDRPSLPKLSTGPTSDCDSLEIVWTVTRQDRDTLRKKLLEFQREMAKRGQAVKMVTCPTFLLEFNAFHVNQVIECCEKLFSVDDVTIYADGRYFGEQHL</sequence>
<keyword evidence="2" id="KW-0238">DNA-binding</keyword>
<keyword evidence="4" id="KW-0539">Nucleus</keyword>
<evidence type="ECO:0000313" key="9">
    <source>
        <dbReference type="EMBL" id="CAH3167942.1"/>
    </source>
</evidence>
<evidence type="ECO:0000256" key="4">
    <source>
        <dbReference type="ARBA" id="ARBA00023242"/>
    </source>
</evidence>
<dbReference type="InterPro" id="IPR001650">
    <property type="entry name" value="Helicase_C-like"/>
</dbReference>
<dbReference type="SMART" id="SM00490">
    <property type="entry name" value="HELICc"/>
    <property type="match status" value="1"/>
</dbReference>
<keyword evidence="10" id="KW-1185">Reference proteome</keyword>
<accession>A0ABN8QNQ9</accession>
<evidence type="ECO:0000256" key="2">
    <source>
        <dbReference type="ARBA" id="ARBA00023125"/>
    </source>
</evidence>
<dbReference type="Proteomes" id="UP001159427">
    <property type="component" value="Unassembled WGS sequence"/>
</dbReference>
<evidence type="ECO:0000259" key="8">
    <source>
        <dbReference type="PROSITE" id="PS51194"/>
    </source>
</evidence>
<comment type="catalytic activity">
    <reaction evidence="5">
        <text>Couples ATP hydrolysis with the unwinding of duplex DNA by translocating in the 3'-5' direction.</text>
        <dbReference type="EC" id="5.6.2.4"/>
    </reaction>
</comment>
<protein>
    <recommendedName>
        <fullName evidence="6">DNA 3'-5' helicase</fullName>
        <ecNumber evidence="6">5.6.2.4</ecNumber>
    </recommendedName>
    <alternativeName>
        <fullName evidence="7">DNA 3'-5' helicase BLM</fullName>
    </alternativeName>
</protein>
<gene>
    <name evidence="9" type="ORF">PEVE_00006316</name>
</gene>
<comment type="similarity">
    <text evidence="1">Belongs to the helicase family. RecQ subfamily.</text>
</comment>
<name>A0ABN8QNQ9_9CNID</name>
<organism evidence="9 10">
    <name type="scientific">Porites evermanni</name>
    <dbReference type="NCBI Taxonomy" id="104178"/>
    <lineage>
        <taxon>Eukaryota</taxon>
        <taxon>Metazoa</taxon>
        <taxon>Cnidaria</taxon>
        <taxon>Anthozoa</taxon>
        <taxon>Hexacorallia</taxon>
        <taxon>Scleractinia</taxon>
        <taxon>Fungiina</taxon>
        <taxon>Poritidae</taxon>
        <taxon>Porites</taxon>
    </lineage>
</organism>
<dbReference type="EMBL" id="CALNXI010001404">
    <property type="protein sequence ID" value="CAH3167942.1"/>
    <property type="molecule type" value="Genomic_DNA"/>
</dbReference>
<evidence type="ECO:0000256" key="7">
    <source>
        <dbReference type="ARBA" id="ARBA00044542"/>
    </source>
</evidence>
<dbReference type="EC" id="5.6.2.4" evidence="6"/>
<reference evidence="9 10" key="1">
    <citation type="submission" date="2022-05" db="EMBL/GenBank/DDBJ databases">
        <authorList>
            <consortium name="Genoscope - CEA"/>
            <person name="William W."/>
        </authorList>
    </citation>
    <scope>NUCLEOTIDE SEQUENCE [LARGE SCALE GENOMIC DNA]</scope>
</reference>
<evidence type="ECO:0000256" key="3">
    <source>
        <dbReference type="ARBA" id="ARBA00023235"/>
    </source>
</evidence>
<dbReference type="Gene3D" id="3.40.50.300">
    <property type="entry name" value="P-loop containing nucleotide triphosphate hydrolases"/>
    <property type="match status" value="1"/>
</dbReference>
<evidence type="ECO:0000256" key="5">
    <source>
        <dbReference type="ARBA" id="ARBA00034617"/>
    </source>
</evidence>
<dbReference type="PANTHER" id="PTHR13710">
    <property type="entry name" value="DNA HELICASE RECQ FAMILY MEMBER"/>
    <property type="match status" value="1"/>
</dbReference>
<feature type="domain" description="Helicase C-terminal" evidence="8">
    <location>
        <begin position="1"/>
        <end position="117"/>
    </location>
</feature>
<dbReference type="PANTHER" id="PTHR13710:SF153">
    <property type="entry name" value="RECQ-LIKE DNA HELICASE BLM"/>
    <property type="match status" value="1"/>
</dbReference>
<evidence type="ECO:0000256" key="1">
    <source>
        <dbReference type="ARBA" id="ARBA00005446"/>
    </source>
</evidence>
<proteinExistence type="inferred from homology"/>
<comment type="caution">
    <text evidence="9">The sequence shown here is derived from an EMBL/GenBank/DDBJ whole genome shotgun (WGS) entry which is preliminary data.</text>
</comment>
<dbReference type="PROSITE" id="PS51194">
    <property type="entry name" value="HELICASE_CTER"/>
    <property type="match status" value="1"/>
</dbReference>
<evidence type="ECO:0000256" key="6">
    <source>
        <dbReference type="ARBA" id="ARBA00034808"/>
    </source>
</evidence>
<keyword evidence="3" id="KW-0413">Isomerase</keyword>
<evidence type="ECO:0000313" key="10">
    <source>
        <dbReference type="Proteomes" id="UP001159427"/>
    </source>
</evidence>
<dbReference type="Pfam" id="PF00271">
    <property type="entry name" value="Helicase_C"/>
    <property type="match status" value="1"/>
</dbReference>
<dbReference type="SUPFAM" id="SSF52540">
    <property type="entry name" value="P-loop containing nucleoside triphosphate hydrolases"/>
    <property type="match status" value="1"/>
</dbReference>
<dbReference type="InterPro" id="IPR027417">
    <property type="entry name" value="P-loop_NTPase"/>
</dbReference>